<comment type="similarity">
    <text evidence="1">Belongs to the sulfatase family.</text>
</comment>
<dbReference type="Pfam" id="PF01663">
    <property type="entry name" value="Phosphodiest"/>
    <property type="match status" value="1"/>
</dbReference>
<evidence type="ECO:0000313" key="7">
    <source>
        <dbReference type="Proteomes" id="UP001301442"/>
    </source>
</evidence>
<evidence type="ECO:0000259" key="5">
    <source>
        <dbReference type="Pfam" id="PF16347"/>
    </source>
</evidence>
<reference evidence="6 7" key="1">
    <citation type="submission" date="2023-09" db="EMBL/GenBank/DDBJ databases">
        <authorList>
            <person name="Qi X."/>
        </authorList>
    </citation>
    <scope>NUCLEOTIDE SEQUENCE [LARGE SCALE GENOMIC DNA]</scope>
    <source>
        <strain evidence="6 7">S1-1</strain>
    </source>
</reference>
<dbReference type="Proteomes" id="UP001301442">
    <property type="component" value="Chromosome"/>
</dbReference>
<dbReference type="InterPro" id="IPR002591">
    <property type="entry name" value="Phosphodiest/P_Trfase"/>
</dbReference>
<evidence type="ECO:0000256" key="1">
    <source>
        <dbReference type="ARBA" id="ARBA00008779"/>
    </source>
</evidence>
<dbReference type="PANTHER" id="PTHR43108:SF6">
    <property type="entry name" value="N-SULPHOGLUCOSAMINE SULPHOHYDROLASE"/>
    <property type="match status" value="1"/>
</dbReference>
<dbReference type="InterPro" id="IPR017850">
    <property type="entry name" value="Alkaline_phosphatase_core_sf"/>
</dbReference>
<protein>
    <submittedName>
        <fullName evidence="6">Sulfatase</fullName>
    </submittedName>
</protein>
<dbReference type="Gene3D" id="3.40.720.10">
    <property type="entry name" value="Alkaline Phosphatase, subunit A"/>
    <property type="match status" value="1"/>
</dbReference>
<dbReference type="SUPFAM" id="SSF53649">
    <property type="entry name" value="Alkaline phosphatase-like"/>
    <property type="match status" value="1"/>
</dbReference>
<dbReference type="EMBL" id="CP136600">
    <property type="protein sequence ID" value="WOH38714.1"/>
    <property type="molecule type" value="Genomic_DNA"/>
</dbReference>
<evidence type="ECO:0000256" key="2">
    <source>
        <dbReference type="ARBA" id="ARBA00022801"/>
    </source>
</evidence>
<accession>A0ABZ0GRZ0</accession>
<dbReference type="Pfam" id="PF16347">
    <property type="entry name" value="SGSH_C"/>
    <property type="match status" value="1"/>
</dbReference>
<keyword evidence="7" id="KW-1185">Reference proteome</keyword>
<dbReference type="PANTHER" id="PTHR43108">
    <property type="entry name" value="N-ACETYLGLUCOSAMINE-6-SULFATASE FAMILY MEMBER"/>
    <property type="match status" value="1"/>
</dbReference>
<evidence type="ECO:0000256" key="4">
    <source>
        <dbReference type="SAM" id="SignalP"/>
    </source>
</evidence>
<sequence>MKKNILKTLLALCVVSTAHHATAAAVSNAKENAAEQRPNILFIMSDDHAVQALSAYGHPVSKLAPTPNLDRIAKNGMRFDKGFVTNSLCGPSRAAMLTGKFGHKNGFSYNGQKFDGSQPTWPKMLKHAGYQTAVIGKWHIGKKPEGLEFDFWKILNDQGEYYNPDIITKDGVERVEGYATDLVTDFSLQWLDKQRDKSKPFALLMHHKAPHRNWMPALRHLQQYENTKFPVPETYFDDYQGRTAAAEQKLNIYRDMYEGHDLKMTKAAGSNELRYDRWPDHFARLTKEQRATWNAAYKKRNDDMNNANFDDKDMALWKYQRYMQDYLATISAVDESIGEVLDYLEANGLSENTLVVYTSDQGFYLGEHGWFDKRFMYEESMRAPLLMQFPGKIPAGSVSNELVQNIDFAPTFLDYAGVDIPADIQGESLTAITSGEPVENWRQSLYYHYYEYPGFHSVKRHFGVRDQRYKLIHFYNDVDQWEFYDLEKDPSEMNNAIDKVEYKAEIARMKTELSKLMVQYDEPDYSEWKDAVLKRGNRWKKGGKKKKKTIKTAKTNKLKPVN</sequence>
<evidence type="ECO:0000313" key="6">
    <source>
        <dbReference type="EMBL" id="WOH38714.1"/>
    </source>
</evidence>
<organism evidence="6 7">
    <name type="scientific">Thalassotalea fonticola</name>
    <dbReference type="NCBI Taxonomy" id="3065649"/>
    <lineage>
        <taxon>Bacteria</taxon>
        <taxon>Pseudomonadati</taxon>
        <taxon>Pseudomonadota</taxon>
        <taxon>Gammaproteobacteria</taxon>
        <taxon>Alteromonadales</taxon>
        <taxon>Colwelliaceae</taxon>
        <taxon>Thalassotalea</taxon>
    </lineage>
</organism>
<dbReference type="InterPro" id="IPR032506">
    <property type="entry name" value="SGSH_C"/>
</dbReference>
<evidence type="ECO:0000256" key="3">
    <source>
        <dbReference type="SAM" id="MobiDB-lite"/>
    </source>
</evidence>
<feature type="chain" id="PRO_5046527481" evidence="4">
    <location>
        <begin position="24"/>
        <end position="562"/>
    </location>
</feature>
<feature type="domain" description="N-sulphoglucosamine sulphohydrolase C-terminal" evidence="5">
    <location>
        <begin position="366"/>
        <end position="517"/>
    </location>
</feature>
<keyword evidence="4" id="KW-0732">Signal</keyword>
<feature type="signal peptide" evidence="4">
    <location>
        <begin position="1"/>
        <end position="23"/>
    </location>
</feature>
<dbReference type="CDD" id="cd16031">
    <property type="entry name" value="G6S_like"/>
    <property type="match status" value="1"/>
</dbReference>
<gene>
    <name evidence="6" type="ORF">RI844_05730</name>
</gene>
<dbReference type="PROSITE" id="PS00149">
    <property type="entry name" value="SULFATASE_2"/>
    <property type="match status" value="1"/>
</dbReference>
<dbReference type="RefSeq" id="WP_348397483.1">
    <property type="nucleotide sequence ID" value="NZ_CP136600.1"/>
</dbReference>
<dbReference type="PROSITE" id="PS00523">
    <property type="entry name" value="SULFATASE_1"/>
    <property type="match status" value="1"/>
</dbReference>
<proteinExistence type="inferred from homology"/>
<dbReference type="InterPro" id="IPR024607">
    <property type="entry name" value="Sulfatase_CS"/>
</dbReference>
<feature type="region of interest" description="Disordered" evidence="3">
    <location>
        <begin position="539"/>
        <end position="562"/>
    </location>
</feature>
<name>A0ABZ0GRZ0_9GAMM</name>
<keyword evidence="2" id="KW-0378">Hydrolase</keyword>